<keyword evidence="2" id="KW-0285">Flavoprotein</keyword>
<dbReference type="GO" id="GO:0004497">
    <property type="term" value="F:monooxygenase activity"/>
    <property type="evidence" value="ECO:0007669"/>
    <property type="project" value="UniProtKB-KW"/>
</dbReference>
<dbReference type="Pfam" id="PF01494">
    <property type="entry name" value="FAD_binding_3"/>
    <property type="match status" value="1"/>
</dbReference>
<dbReference type="PANTHER" id="PTHR13789:SF318">
    <property type="entry name" value="GERANYLGERANYL DIPHOSPHATE REDUCTASE"/>
    <property type="match status" value="1"/>
</dbReference>
<dbReference type="EMBL" id="LT559118">
    <property type="protein sequence ID" value="SBO98608.1"/>
    <property type="molecule type" value="Genomic_DNA"/>
</dbReference>
<dbReference type="GO" id="GO:0071949">
    <property type="term" value="F:FAD binding"/>
    <property type="evidence" value="ECO:0007669"/>
    <property type="project" value="InterPro"/>
</dbReference>
<protein>
    <submittedName>
        <fullName evidence="7">Putative n-hydroxybenzoate hydroxylase</fullName>
    </submittedName>
</protein>
<evidence type="ECO:0000259" key="6">
    <source>
        <dbReference type="Pfam" id="PF01494"/>
    </source>
</evidence>
<dbReference type="PANTHER" id="PTHR13789">
    <property type="entry name" value="MONOOXYGENASE"/>
    <property type="match status" value="1"/>
</dbReference>
<evidence type="ECO:0000256" key="3">
    <source>
        <dbReference type="ARBA" id="ARBA00022827"/>
    </source>
</evidence>
<keyword evidence="5" id="KW-0503">Monooxygenase</keyword>
<dbReference type="Gene3D" id="3.50.50.60">
    <property type="entry name" value="FAD/NAD(P)-binding domain"/>
    <property type="match status" value="1"/>
</dbReference>
<dbReference type="PRINTS" id="PR00420">
    <property type="entry name" value="RNGMNOXGNASE"/>
</dbReference>
<reference evidence="7" key="1">
    <citation type="submission" date="2016-04" db="EMBL/GenBank/DDBJ databases">
        <authorList>
            <person name="Evans L.H."/>
            <person name="Alamgir A."/>
            <person name="Owens N."/>
            <person name="Weber N.D."/>
            <person name="Virtaneva K."/>
            <person name="Barbian K."/>
            <person name="Babar A."/>
            <person name="Rosenke K."/>
        </authorList>
    </citation>
    <scope>NUCLEOTIDE SEQUENCE</scope>
    <source>
        <strain evidence="7">Nono1</strain>
    </source>
</reference>
<accession>A0A1M4EIV8</accession>
<organism evidence="7">
    <name type="scientific">Nonomuraea gerenzanensis</name>
    <dbReference type="NCBI Taxonomy" id="93944"/>
    <lineage>
        <taxon>Bacteria</taxon>
        <taxon>Bacillati</taxon>
        <taxon>Actinomycetota</taxon>
        <taxon>Actinomycetes</taxon>
        <taxon>Streptosporangiales</taxon>
        <taxon>Streptosporangiaceae</taxon>
        <taxon>Nonomuraea</taxon>
    </lineage>
</organism>
<proteinExistence type="predicted"/>
<dbReference type="AlphaFoldDB" id="A0A1M4EIV8"/>
<gene>
    <name evidence="7" type="ORF">BN4615_P8124</name>
</gene>
<dbReference type="InterPro" id="IPR002938">
    <property type="entry name" value="FAD-bd"/>
</dbReference>
<keyword evidence="4" id="KW-0560">Oxidoreductase</keyword>
<sequence>MEGTTQVSSDDVDVVVVGGGIGGLSNALALSRKGLRVRVLERAQEFGEVGAGLQIAPNCTRILDRWGLLDEIVSLGVLPEHIVMKDALDGSVLTRLDLHDVERRYGFPYMVIHRSDLHGTLLRACRRAGVDLVTDVTVTGYEQAEDGAAAAHGGDEDGAAATHDGRRERGAVAVHAGGRERGAVVIAADGLHSVARRLLSDDEPVNSAYVAYRGAVPIDRVADLDVHTKDVVVYVGPRCHFVQYPLRQGEMFNQVAVFESPKALAGEADWGTPDELDAAFEHTCDQVRAGLPLMWRDRWWRMFDRDPIMNWVSGRIVLSGDAAHPPLQYLAQGAVMAIEDAWVLSEQVDGARGDWDAALAAYNAVRPEHCRRVLTTARAWGELWHHDGDKRLWRNGVLRGRDVHDYTYVDWLFGPTALTPGQEPPMFPAA</sequence>
<evidence type="ECO:0000256" key="5">
    <source>
        <dbReference type="ARBA" id="ARBA00023033"/>
    </source>
</evidence>
<comment type="cofactor">
    <cofactor evidence="1">
        <name>FAD</name>
        <dbReference type="ChEBI" id="CHEBI:57692"/>
    </cofactor>
</comment>
<feature type="domain" description="FAD-binding" evidence="6">
    <location>
        <begin position="11"/>
        <end position="375"/>
    </location>
</feature>
<dbReference type="RefSeq" id="WP_311132027.1">
    <property type="nucleotide sequence ID" value="NZ_LT559118.1"/>
</dbReference>
<evidence type="ECO:0000313" key="7">
    <source>
        <dbReference type="EMBL" id="SBO98608.1"/>
    </source>
</evidence>
<keyword evidence="3" id="KW-0274">FAD</keyword>
<dbReference type="InterPro" id="IPR050493">
    <property type="entry name" value="FAD-dep_Monooxygenase_BioMet"/>
</dbReference>
<name>A0A1M4EIV8_9ACTN</name>
<evidence type="ECO:0000256" key="2">
    <source>
        <dbReference type="ARBA" id="ARBA00022630"/>
    </source>
</evidence>
<dbReference type="SUPFAM" id="SSF54373">
    <property type="entry name" value="FAD-linked reductases, C-terminal domain"/>
    <property type="match status" value="1"/>
</dbReference>
<evidence type="ECO:0000256" key="4">
    <source>
        <dbReference type="ARBA" id="ARBA00023002"/>
    </source>
</evidence>
<evidence type="ECO:0000256" key="1">
    <source>
        <dbReference type="ARBA" id="ARBA00001974"/>
    </source>
</evidence>
<dbReference type="SUPFAM" id="SSF51905">
    <property type="entry name" value="FAD/NAD(P)-binding domain"/>
    <property type="match status" value="1"/>
</dbReference>
<dbReference type="InterPro" id="IPR036188">
    <property type="entry name" value="FAD/NAD-bd_sf"/>
</dbReference>